<protein>
    <submittedName>
        <fullName evidence="1">Uncharacterized protein</fullName>
    </submittedName>
</protein>
<sequence length="157" mass="17622">MLGLRLDADVKLDLLPEEVRAKCEQIADNEKSTARWWIFASTFDTATVYYVVGGYSKMRYPEPGRPLYVPTVRGGLILVTGDKCVGDPADAYFEGPTEEVPLPILQQLSRDLAARLVRAVGGPDKLRIEIRNQRIDFDTLSPELQDAFRPYFSAATR</sequence>
<organism evidence="1 2">
    <name type="scientific">Massilia psychrophila</name>
    <dbReference type="NCBI Taxonomy" id="1603353"/>
    <lineage>
        <taxon>Bacteria</taxon>
        <taxon>Pseudomonadati</taxon>
        <taxon>Pseudomonadota</taxon>
        <taxon>Betaproteobacteria</taxon>
        <taxon>Burkholderiales</taxon>
        <taxon>Oxalobacteraceae</taxon>
        <taxon>Telluria group</taxon>
        <taxon>Massilia</taxon>
    </lineage>
</organism>
<evidence type="ECO:0000313" key="2">
    <source>
        <dbReference type="Proteomes" id="UP000228593"/>
    </source>
</evidence>
<gene>
    <name evidence="1" type="ORF">CR103_05775</name>
</gene>
<reference evidence="1 2" key="1">
    <citation type="submission" date="2017-10" db="EMBL/GenBank/DDBJ databases">
        <title>Massilia psychrophilum sp. nov., a novel purple-pigmented bacterium isolated from Tianshan glacier, Xinjiang Municipality, China.</title>
        <authorList>
            <person name="Wang H."/>
        </authorList>
    </citation>
    <scope>NUCLEOTIDE SEQUENCE [LARGE SCALE GENOMIC DNA]</scope>
    <source>
        <strain evidence="1 2">JCM 30813</strain>
    </source>
</reference>
<accession>A0A2G8T3S2</accession>
<name>A0A2G8T3S2_9BURK</name>
<comment type="caution">
    <text evidence="1">The sequence shown here is derived from an EMBL/GenBank/DDBJ whole genome shotgun (WGS) entry which is preliminary data.</text>
</comment>
<keyword evidence="2" id="KW-1185">Reference proteome</keyword>
<evidence type="ECO:0000313" key="1">
    <source>
        <dbReference type="EMBL" id="PIL40681.1"/>
    </source>
</evidence>
<dbReference type="EMBL" id="PDOB01000006">
    <property type="protein sequence ID" value="PIL40681.1"/>
    <property type="molecule type" value="Genomic_DNA"/>
</dbReference>
<dbReference type="AlphaFoldDB" id="A0A2G8T3S2"/>
<proteinExistence type="predicted"/>
<dbReference type="Proteomes" id="UP000228593">
    <property type="component" value="Unassembled WGS sequence"/>
</dbReference>